<proteinExistence type="predicted"/>
<dbReference type="EMBL" id="KN818287">
    <property type="protein sequence ID" value="KIL61196.1"/>
    <property type="molecule type" value="Genomic_DNA"/>
</dbReference>
<evidence type="ECO:0000313" key="2">
    <source>
        <dbReference type="Proteomes" id="UP000054549"/>
    </source>
</evidence>
<dbReference type="Proteomes" id="UP000054549">
    <property type="component" value="Unassembled WGS sequence"/>
</dbReference>
<sequence length="156" mass="17458">LVAHGHFALKICRTFSSINPRNRTPILSILSRRASPTFSSCALLRNCMALIISLLVNPRFENIGVKNEYNMEIMAELMVCFSLYLVVGTLRLSRPPDIPILKEVVSLKAMSDSSSKDPTRVRVHKFSNAYRIGLPIIVRRNPFSGCTVPLLSGSRR</sequence>
<organism evidence="1 2">
    <name type="scientific">Amanita muscaria (strain Koide BX008)</name>
    <dbReference type="NCBI Taxonomy" id="946122"/>
    <lineage>
        <taxon>Eukaryota</taxon>
        <taxon>Fungi</taxon>
        <taxon>Dikarya</taxon>
        <taxon>Basidiomycota</taxon>
        <taxon>Agaricomycotina</taxon>
        <taxon>Agaricomycetes</taxon>
        <taxon>Agaricomycetidae</taxon>
        <taxon>Agaricales</taxon>
        <taxon>Pluteineae</taxon>
        <taxon>Amanitaceae</taxon>
        <taxon>Amanita</taxon>
    </lineage>
</organism>
<gene>
    <name evidence="1" type="ORF">M378DRAFT_1059564</name>
</gene>
<feature type="non-terminal residue" evidence="1">
    <location>
        <position position="1"/>
    </location>
</feature>
<reference evidence="1 2" key="1">
    <citation type="submission" date="2014-04" db="EMBL/GenBank/DDBJ databases">
        <title>Evolutionary Origins and Diversification of the Mycorrhizal Mutualists.</title>
        <authorList>
            <consortium name="DOE Joint Genome Institute"/>
            <consortium name="Mycorrhizal Genomics Consortium"/>
            <person name="Kohler A."/>
            <person name="Kuo A."/>
            <person name="Nagy L.G."/>
            <person name="Floudas D."/>
            <person name="Copeland A."/>
            <person name="Barry K.W."/>
            <person name="Cichocki N."/>
            <person name="Veneault-Fourrey C."/>
            <person name="LaButti K."/>
            <person name="Lindquist E.A."/>
            <person name="Lipzen A."/>
            <person name="Lundell T."/>
            <person name="Morin E."/>
            <person name="Murat C."/>
            <person name="Riley R."/>
            <person name="Ohm R."/>
            <person name="Sun H."/>
            <person name="Tunlid A."/>
            <person name="Henrissat B."/>
            <person name="Grigoriev I.V."/>
            <person name="Hibbett D.S."/>
            <person name="Martin F."/>
        </authorList>
    </citation>
    <scope>NUCLEOTIDE SEQUENCE [LARGE SCALE GENOMIC DNA]</scope>
    <source>
        <strain evidence="1 2">Koide BX008</strain>
    </source>
</reference>
<name>A0A0C2WWK3_AMAMK</name>
<keyword evidence="2" id="KW-1185">Reference proteome</keyword>
<protein>
    <submittedName>
        <fullName evidence="1">Uncharacterized protein</fullName>
    </submittedName>
</protein>
<dbReference type="InParanoid" id="A0A0C2WWK3"/>
<dbReference type="AlphaFoldDB" id="A0A0C2WWK3"/>
<evidence type="ECO:0000313" key="1">
    <source>
        <dbReference type="EMBL" id="KIL61196.1"/>
    </source>
</evidence>
<accession>A0A0C2WWK3</accession>
<dbReference type="HOGENOM" id="CLU_1690902_0_0_1"/>